<dbReference type="EMBL" id="WIQZ01000216">
    <property type="protein sequence ID" value="KAF3118699.1"/>
    <property type="molecule type" value="Genomic_DNA"/>
</dbReference>
<protein>
    <submittedName>
        <fullName evidence="2">Uncharacterized protein</fullName>
    </submittedName>
</protein>
<evidence type="ECO:0000313" key="3">
    <source>
        <dbReference type="Proteomes" id="UP000480548"/>
    </source>
</evidence>
<reference evidence="2 3" key="1">
    <citation type="submission" date="2019-06" db="EMBL/GenBank/DDBJ databases">
        <authorList>
            <person name="Palmer J.M."/>
        </authorList>
    </citation>
    <scope>NUCLEOTIDE SEQUENCE [LARGE SCALE GENOMIC DNA]</scope>
    <source>
        <strain evidence="2 3">TWF703</strain>
    </source>
</reference>
<sequence>MARRVSILLVFAVASLFLAGTFIYQAPSRPSTTFGTDTNFQSATGERILAEKRPLRIAFVETGGSHDEVLAALVNSWGKLPGAELTFFQRLSRYGSHDIMRTFDLSNPIPDHRGMDDFRRADENQPVPDIVVATTCEFDMRKYQENMTVLLENHKTYLFCVIHHADRWGYEKHHLEEALTPWVRANRAEFLALSPHTAEFLLEQSLKKWKVVKEEGHQPLVRHFVPVFPVQLPPIPTDDSNLSFGLQGDFGQERRDYKMVFRRLGEFLKPASAKPLPPSSPQGPAVPAKRDESEDEEAQTKIETQPRNITLHLVGHGRHPPVPAEVVNNVVFDEGLNYIDFYTILSRCFALLPAFATPEYLDRKASSTVPASLIAGTPLVATKAIISAYAYLTEEAVWLQDESETDFDVIGRVLRMSNEDRKAKSTKVRELRQQIIDENINLARKWTLEAFKKIGVRTYSCVVALFDRKTSTPKVKRHFEAGERYRSGESGCV</sequence>
<evidence type="ECO:0000256" key="1">
    <source>
        <dbReference type="SAM" id="MobiDB-lite"/>
    </source>
</evidence>
<proteinExistence type="predicted"/>
<name>A0A7C8JED2_ORBOL</name>
<dbReference type="AlphaFoldDB" id="A0A7C8JED2"/>
<evidence type="ECO:0000313" key="2">
    <source>
        <dbReference type="EMBL" id="KAF3118699.1"/>
    </source>
</evidence>
<gene>
    <name evidence="2" type="ORF">TWF703_004493</name>
</gene>
<organism evidence="2 3">
    <name type="scientific">Orbilia oligospora</name>
    <name type="common">Nematode-trapping fungus</name>
    <name type="synonym">Arthrobotrys oligospora</name>
    <dbReference type="NCBI Taxonomy" id="2813651"/>
    <lineage>
        <taxon>Eukaryota</taxon>
        <taxon>Fungi</taxon>
        <taxon>Dikarya</taxon>
        <taxon>Ascomycota</taxon>
        <taxon>Pezizomycotina</taxon>
        <taxon>Orbiliomycetes</taxon>
        <taxon>Orbiliales</taxon>
        <taxon>Orbiliaceae</taxon>
        <taxon>Orbilia</taxon>
    </lineage>
</organism>
<feature type="region of interest" description="Disordered" evidence="1">
    <location>
        <begin position="271"/>
        <end position="301"/>
    </location>
</feature>
<accession>A0A7C8JED2</accession>
<dbReference type="Proteomes" id="UP000480548">
    <property type="component" value="Unassembled WGS sequence"/>
</dbReference>
<comment type="caution">
    <text evidence="2">The sequence shown here is derived from an EMBL/GenBank/DDBJ whole genome shotgun (WGS) entry which is preliminary data.</text>
</comment>